<feature type="transmembrane region" description="Helical" evidence="1">
    <location>
        <begin position="563"/>
        <end position="587"/>
    </location>
</feature>
<keyword evidence="3" id="KW-1185">Reference proteome</keyword>
<name>A0ABW5VZ72_9MICO</name>
<evidence type="ECO:0000313" key="2">
    <source>
        <dbReference type="EMBL" id="MFD2796504.1"/>
    </source>
</evidence>
<keyword evidence="1" id="KW-0812">Transmembrane</keyword>
<feature type="transmembrane region" description="Helical" evidence="1">
    <location>
        <begin position="279"/>
        <end position="300"/>
    </location>
</feature>
<reference evidence="3" key="1">
    <citation type="journal article" date="2019" name="Int. J. Syst. Evol. Microbiol.">
        <title>The Global Catalogue of Microorganisms (GCM) 10K type strain sequencing project: providing services to taxonomists for standard genome sequencing and annotation.</title>
        <authorList>
            <consortium name="The Broad Institute Genomics Platform"/>
            <consortium name="The Broad Institute Genome Sequencing Center for Infectious Disease"/>
            <person name="Wu L."/>
            <person name="Ma J."/>
        </authorList>
    </citation>
    <scope>NUCLEOTIDE SEQUENCE [LARGE SCALE GENOMIC DNA]</scope>
    <source>
        <strain evidence="3">CCM 7044</strain>
    </source>
</reference>
<feature type="transmembrane region" description="Helical" evidence="1">
    <location>
        <begin position="229"/>
        <end position="249"/>
    </location>
</feature>
<dbReference type="RefSeq" id="WP_377188200.1">
    <property type="nucleotide sequence ID" value="NZ_JBHUOG010000002.1"/>
</dbReference>
<evidence type="ECO:0000256" key="1">
    <source>
        <dbReference type="SAM" id="Phobius"/>
    </source>
</evidence>
<feature type="transmembrane region" description="Helical" evidence="1">
    <location>
        <begin position="520"/>
        <end position="543"/>
    </location>
</feature>
<feature type="transmembrane region" description="Helical" evidence="1">
    <location>
        <begin position="599"/>
        <end position="618"/>
    </location>
</feature>
<feature type="transmembrane region" description="Helical" evidence="1">
    <location>
        <begin position="361"/>
        <end position="383"/>
    </location>
</feature>
<feature type="transmembrane region" description="Helical" evidence="1">
    <location>
        <begin position="624"/>
        <end position="646"/>
    </location>
</feature>
<comment type="caution">
    <text evidence="2">The sequence shown here is derived from an EMBL/GenBank/DDBJ whole genome shotgun (WGS) entry which is preliminary data.</text>
</comment>
<keyword evidence="1" id="KW-1133">Transmembrane helix</keyword>
<feature type="transmembrane region" description="Helical" evidence="1">
    <location>
        <begin position="312"/>
        <end position="340"/>
    </location>
</feature>
<sequence>MDATVENVPSSWRQVLGEADPTGCIFAGGAGDRPGLVAFDRFFSASDYDWDEAHGSLRVVSPSTQVKLDSPGAASVFRDSETPPVVSTSLDGADLLLRIDLCGGRVSAWACVDTAAANVVVGVPNDRVGIVASPLPTAITTDGATRWRTWEAHSDSGPIVIRVPLTEAEVLESWATVIPGATTELSTGQLLVGIISVGPLAWAWSSLLLACVFAVLLRRCGGATRNVGVAVFMGLALLTASYVFYSAMWDSVEDRVLSVVAIAGAAICLMQAGRWNRSWRLVLSGIAVVAVGLAGGAQVARSFVGGTHSSEWATLVAVVLAAVVLMVVVVRIWSSAVVVLPVELELPVRRRALVLRRRVGLVAGMWAILSVVAQFGVQVGWASASAYLDPEGTPGTLAAGLDVGVYTFVLSSIPLILLGCFAGLLILDQSKGADDEYVPTKSMLTLLALIFASLAGPADYSISDVSLPVWLVTFSVAIGLAKRAPRPATDAADRTELLRLGRQSRAHAVRLFALGPHDSWRWNAAVAAAYGMIVGIVPTLFFLSDAIDEAGTDSGGFLLNVVGLGLVLQIASWTVLGLTFGAVYRLLPGPHGLARSGMLAAVYGVSALSAGLLGKALGTGSSALWVYASLQVVVYLSVVALAYDLLTVRRAGGSYRDLGALYRVQTVRQSLAYLAPLTAAVIGLIVEIQQGSGAQLTEQFLHILSAGVGK</sequence>
<evidence type="ECO:0000313" key="3">
    <source>
        <dbReference type="Proteomes" id="UP001597479"/>
    </source>
</evidence>
<accession>A0ABW5VZ72</accession>
<dbReference type="Pfam" id="PF19683">
    <property type="entry name" value="DUF6185"/>
    <property type="match status" value="1"/>
</dbReference>
<organism evidence="2 3">
    <name type="scientific">Promicromonospora vindobonensis</name>
    <dbReference type="NCBI Taxonomy" id="195748"/>
    <lineage>
        <taxon>Bacteria</taxon>
        <taxon>Bacillati</taxon>
        <taxon>Actinomycetota</taxon>
        <taxon>Actinomycetes</taxon>
        <taxon>Micrococcales</taxon>
        <taxon>Promicromonosporaceae</taxon>
        <taxon>Promicromonospora</taxon>
    </lineage>
</organism>
<proteinExistence type="predicted"/>
<feature type="transmembrane region" description="Helical" evidence="1">
    <location>
        <begin position="255"/>
        <end position="272"/>
    </location>
</feature>
<dbReference type="EMBL" id="JBHUOG010000002">
    <property type="protein sequence ID" value="MFD2796504.1"/>
    <property type="molecule type" value="Genomic_DNA"/>
</dbReference>
<dbReference type="Proteomes" id="UP001597479">
    <property type="component" value="Unassembled WGS sequence"/>
</dbReference>
<protein>
    <submittedName>
        <fullName evidence="2">DUF6185 family protein</fullName>
    </submittedName>
</protein>
<feature type="transmembrane region" description="Helical" evidence="1">
    <location>
        <begin position="403"/>
        <end position="426"/>
    </location>
</feature>
<gene>
    <name evidence="2" type="ORF">ACFS27_23280</name>
</gene>
<feature type="transmembrane region" description="Helical" evidence="1">
    <location>
        <begin position="190"/>
        <end position="217"/>
    </location>
</feature>
<dbReference type="InterPro" id="IPR046176">
    <property type="entry name" value="DUF6185"/>
</dbReference>
<keyword evidence="1" id="KW-0472">Membrane</keyword>